<accession>A0ABP0KYL2</accession>
<evidence type="ECO:0000313" key="2">
    <source>
        <dbReference type="EMBL" id="CAK9031474.1"/>
    </source>
</evidence>
<comment type="caution">
    <text evidence="2">The sequence shown here is derived from an EMBL/GenBank/DDBJ whole genome shotgun (WGS) entry which is preliminary data.</text>
</comment>
<dbReference type="InterPro" id="IPR004963">
    <property type="entry name" value="PAE/NOTUM"/>
</dbReference>
<keyword evidence="3" id="KW-1185">Reference proteome</keyword>
<reference evidence="2 3" key="1">
    <citation type="submission" date="2024-02" db="EMBL/GenBank/DDBJ databases">
        <authorList>
            <person name="Chen Y."/>
            <person name="Shah S."/>
            <person name="Dougan E. K."/>
            <person name="Thang M."/>
            <person name="Chan C."/>
        </authorList>
    </citation>
    <scope>NUCLEOTIDE SEQUENCE [LARGE SCALE GENOMIC DNA]</scope>
</reference>
<name>A0ABP0KYL2_9DINO</name>
<dbReference type="PANTHER" id="PTHR21562">
    <property type="entry name" value="NOTUM-RELATED"/>
    <property type="match status" value="1"/>
</dbReference>
<protein>
    <recommendedName>
        <fullName evidence="4">Pectin acetylesterase</fullName>
    </recommendedName>
</protein>
<dbReference type="Pfam" id="PF03283">
    <property type="entry name" value="PAE"/>
    <property type="match status" value="1"/>
</dbReference>
<feature type="chain" id="PRO_5045393815" description="Pectin acetylesterase" evidence="1">
    <location>
        <begin position="20"/>
        <end position="471"/>
    </location>
</feature>
<evidence type="ECO:0008006" key="4">
    <source>
        <dbReference type="Google" id="ProtNLM"/>
    </source>
</evidence>
<dbReference type="EMBL" id="CAXAMN010010335">
    <property type="protein sequence ID" value="CAK9031474.1"/>
    <property type="molecule type" value="Genomic_DNA"/>
</dbReference>
<sequence>MRVLRTLAAFSLLGRFAGGENCGEEGEDWCALENAQETVAAARQPQTGRRIAPTHTPLPLIEAALKNTHHDPEELSILQKKSKKEWQVLHLERFEGREVAAETCELQKSKCKLRSLESTTLIQPGGKTTCMHPQEGAYEFVVRKGDPEKLVFFLQGGGACWDPISYERRVCTMDISYSKKVSGLLHNRGIFNSDDSQNPFRTWTMVEVLYCSGDLHVGDVVGAVPQRGYQNTQAALDWVASNVGSLHSLLIMGSSAGALGAQFWSQRILEALPHHHAMVLADSYAGYFPEKTEGPILQGWQSCTVPVFTPKIQDACVLGSITVPMVVTSTMAANTKVIYGQIESKEDKEQRKFFDLVAITFQKAIPPLDGDTFYAATNLIFEEYNKYPNYISFLVDGEHHTFGSSWSTAGTNGPREGSPEGVPSLQEWVTEPWTKSKKKKDDCVSSQCKGTEVDLVTLATQCGEKLLKEIC</sequence>
<dbReference type="Proteomes" id="UP001642484">
    <property type="component" value="Unassembled WGS sequence"/>
</dbReference>
<proteinExistence type="predicted"/>
<keyword evidence="1" id="KW-0732">Signal</keyword>
<gene>
    <name evidence="2" type="ORF">CCMP2556_LOCUS18299</name>
</gene>
<evidence type="ECO:0000313" key="3">
    <source>
        <dbReference type="Proteomes" id="UP001642484"/>
    </source>
</evidence>
<dbReference type="PANTHER" id="PTHR21562:SF83">
    <property type="entry name" value="PECTIN ACETYLESTERASE 4"/>
    <property type="match status" value="1"/>
</dbReference>
<organism evidence="2 3">
    <name type="scientific">Durusdinium trenchii</name>
    <dbReference type="NCBI Taxonomy" id="1381693"/>
    <lineage>
        <taxon>Eukaryota</taxon>
        <taxon>Sar</taxon>
        <taxon>Alveolata</taxon>
        <taxon>Dinophyceae</taxon>
        <taxon>Suessiales</taxon>
        <taxon>Symbiodiniaceae</taxon>
        <taxon>Durusdinium</taxon>
    </lineage>
</organism>
<evidence type="ECO:0000256" key="1">
    <source>
        <dbReference type="SAM" id="SignalP"/>
    </source>
</evidence>
<feature type="signal peptide" evidence="1">
    <location>
        <begin position="1"/>
        <end position="19"/>
    </location>
</feature>